<reference evidence="2 3" key="1">
    <citation type="submission" date="2016-04" db="EMBL/GenBank/DDBJ databases">
        <authorList>
            <person name="Chen L."/>
            <person name="Zhuang W."/>
            <person name="Wang G."/>
        </authorList>
    </citation>
    <scope>NUCLEOTIDE SEQUENCE [LARGE SCALE GENOMIC DNA]</scope>
    <source>
        <strain evidence="3">GR20</strain>
    </source>
</reference>
<protein>
    <submittedName>
        <fullName evidence="2">Glycosyl transferase</fullName>
    </submittedName>
</protein>
<dbReference type="RefSeq" id="WP_014222916.1">
    <property type="nucleotide sequence ID" value="NZ_LWBO01000001.1"/>
</dbReference>
<dbReference type="Gene3D" id="3.90.550.10">
    <property type="entry name" value="Spore Coat Polysaccharide Biosynthesis Protein SpsA, Chain A"/>
    <property type="match status" value="1"/>
</dbReference>
<dbReference type="GO" id="GO:0016740">
    <property type="term" value="F:transferase activity"/>
    <property type="evidence" value="ECO:0007669"/>
    <property type="project" value="UniProtKB-KW"/>
</dbReference>
<dbReference type="PANTHER" id="PTHR43685">
    <property type="entry name" value="GLYCOSYLTRANSFERASE"/>
    <property type="match status" value="1"/>
</dbReference>
<comment type="caution">
    <text evidence="2">The sequence shown here is derived from an EMBL/GenBank/DDBJ whole genome shotgun (WGS) entry which is preliminary data.</text>
</comment>
<proteinExistence type="predicted"/>
<dbReference type="InterPro" id="IPR050834">
    <property type="entry name" value="Glycosyltransf_2"/>
</dbReference>
<gene>
    <name evidence="2" type="ORF">A4D02_03155</name>
</gene>
<dbReference type="Proteomes" id="UP000192277">
    <property type="component" value="Unassembled WGS sequence"/>
</dbReference>
<name>A0ABX3P5S2_9BACT</name>
<dbReference type="InterPro" id="IPR029044">
    <property type="entry name" value="Nucleotide-diphossugar_trans"/>
</dbReference>
<dbReference type="Pfam" id="PF00535">
    <property type="entry name" value="Glycos_transf_2"/>
    <property type="match status" value="1"/>
</dbReference>
<dbReference type="PANTHER" id="PTHR43685:SF2">
    <property type="entry name" value="GLYCOSYLTRANSFERASE 2-LIKE DOMAIN-CONTAINING PROTEIN"/>
    <property type="match status" value="1"/>
</dbReference>
<keyword evidence="3" id="KW-1185">Reference proteome</keyword>
<dbReference type="EMBL" id="LWBO01000001">
    <property type="protein sequence ID" value="OQP55321.1"/>
    <property type="molecule type" value="Genomic_DNA"/>
</dbReference>
<sequence length="248" mass="28579">MKISIITATYNSANTVRDTLACIASQRYANIEHIIVDGLSKDNTLDIVKQFPHVAKVISEKDKGIYDAMNKGVQQATGDVIGILNSDDFYSDPFVLEKVAAAFKNPAVEAVYGDLQYVKQDNVQVVTRTWKSGKYQKRFLYYGWMPPHPTFFVRRNIYDKCGLFNITLRSAADYELMLRVLLKHNTQVEYIPEVLVKMRAGGMSNASLKNRLRANREDEMAWKLNDLKPYFFTTWLKPLRKVFQFITR</sequence>
<keyword evidence="2" id="KW-0808">Transferase</keyword>
<dbReference type="InterPro" id="IPR001173">
    <property type="entry name" value="Glyco_trans_2-like"/>
</dbReference>
<evidence type="ECO:0000259" key="1">
    <source>
        <dbReference type="Pfam" id="PF00535"/>
    </source>
</evidence>
<accession>A0ABX3P5S2</accession>
<evidence type="ECO:0000313" key="3">
    <source>
        <dbReference type="Proteomes" id="UP000192277"/>
    </source>
</evidence>
<feature type="domain" description="Glycosyltransferase 2-like" evidence="1">
    <location>
        <begin position="4"/>
        <end position="160"/>
    </location>
</feature>
<dbReference type="SUPFAM" id="SSF53448">
    <property type="entry name" value="Nucleotide-diphospho-sugar transferases"/>
    <property type="match status" value="1"/>
</dbReference>
<organism evidence="2 3">
    <name type="scientific">Niastella koreensis</name>
    <dbReference type="NCBI Taxonomy" id="354356"/>
    <lineage>
        <taxon>Bacteria</taxon>
        <taxon>Pseudomonadati</taxon>
        <taxon>Bacteroidota</taxon>
        <taxon>Chitinophagia</taxon>
        <taxon>Chitinophagales</taxon>
        <taxon>Chitinophagaceae</taxon>
        <taxon>Niastella</taxon>
    </lineage>
</organism>
<dbReference type="CDD" id="cd06433">
    <property type="entry name" value="GT_2_WfgS_like"/>
    <property type="match status" value="1"/>
</dbReference>
<evidence type="ECO:0000313" key="2">
    <source>
        <dbReference type="EMBL" id="OQP55321.1"/>
    </source>
</evidence>